<evidence type="ECO:0008006" key="4">
    <source>
        <dbReference type="Google" id="ProtNLM"/>
    </source>
</evidence>
<evidence type="ECO:0000256" key="1">
    <source>
        <dbReference type="ARBA" id="ARBA00038101"/>
    </source>
</evidence>
<name>A0AAE0LKX4_9CHLO</name>
<protein>
    <recommendedName>
        <fullName evidence="4">Sel1 repeat family protein</fullName>
    </recommendedName>
</protein>
<dbReference type="AlphaFoldDB" id="A0AAE0LKX4"/>
<dbReference type="InterPro" id="IPR006597">
    <property type="entry name" value="Sel1-like"/>
</dbReference>
<sequence length="214" mass="23409">MGTHMDVKFEVVDTSEVEQLLALQQAAEAGDPAAQYQYACILAKRESRADKAKAASFCRKAAEQGVVEAQFSYGAVCQNGHGVKVDKKEAARWYRQAAEQGFPHAQWNLGSLYDIGDGVPCNQVEAAKWWRLAQEQAPVICSAPYGDYGKFVGPFSFGVKKHNPAVDTSYAERAVSHNPELPAYQTPVYDMRSKAVVITPAQIIAPHSESLMGK</sequence>
<dbReference type="SMART" id="SM00671">
    <property type="entry name" value="SEL1"/>
    <property type="match status" value="3"/>
</dbReference>
<accession>A0AAE0LKX4</accession>
<dbReference type="InterPro" id="IPR011990">
    <property type="entry name" value="TPR-like_helical_dom_sf"/>
</dbReference>
<evidence type="ECO:0000313" key="2">
    <source>
        <dbReference type="EMBL" id="KAK3288978.1"/>
    </source>
</evidence>
<dbReference type="PANTHER" id="PTHR11102">
    <property type="entry name" value="SEL-1-LIKE PROTEIN"/>
    <property type="match status" value="1"/>
</dbReference>
<evidence type="ECO:0000313" key="3">
    <source>
        <dbReference type="Proteomes" id="UP001190700"/>
    </source>
</evidence>
<proteinExistence type="inferred from homology"/>
<dbReference type="Pfam" id="PF08238">
    <property type="entry name" value="Sel1"/>
    <property type="match status" value="3"/>
</dbReference>
<dbReference type="SUPFAM" id="SSF81901">
    <property type="entry name" value="HCP-like"/>
    <property type="match status" value="1"/>
</dbReference>
<dbReference type="PANTHER" id="PTHR11102:SF160">
    <property type="entry name" value="ERAD-ASSOCIATED E3 UBIQUITIN-PROTEIN LIGASE COMPONENT HRD3"/>
    <property type="match status" value="1"/>
</dbReference>
<comment type="similarity">
    <text evidence="1">Belongs to the sel-1 family.</text>
</comment>
<keyword evidence="3" id="KW-1185">Reference proteome</keyword>
<dbReference type="Proteomes" id="UP001190700">
    <property type="component" value="Unassembled WGS sequence"/>
</dbReference>
<comment type="caution">
    <text evidence="2">The sequence shown here is derived from an EMBL/GenBank/DDBJ whole genome shotgun (WGS) entry which is preliminary data.</text>
</comment>
<dbReference type="InterPro" id="IPR050767">
    <property type="entry name" value="Sel1_AlgK"/>
</dbReference>
<dbReference type="EMBL" id="LGRX02000283">
    <property type="protein sequence ID" value="KAK3288978.1"/>
    <property type="molecule type" value="Genomic_DNA"/>
</dbReference>
<reference evidence="2 3" key="1">
    <citation type="journal article" date="2015" name="Genome Biol. Evol.">
        <title>Comparative Genomics of a Bacterivorous Green Alga Reveals Evolutionary Causalities and Consequences of Phago-Mixotrophic Mode of Nutrition.</title>
        <authorList>
            <person name="Burns J.A."/>
            <person name="Paasch A."/>
            <person name="Narechania A."/>
            <person name="Kim E."/>
        </authorList>
    </citation>
    <scope>NUCLEOTIDE SEQUENCE [LARGE SCALE GENOMIC DNA]</scope>
    <source>
        <strain evidence="2 3">PLY_AMNH</strain>
    </source>
</reference>
<dbReference type="Gene3D" id="1.25.40.10">
    <property type="entry name" value="Tetratricopeptide repeat domain"/>
    <property type="match status" value="1"/>
</dbReference>
<gene>
    <name evidence="2" type="ORF">CYMTET_3570</name>
</gene>
<organism evidence="2 3">
    <name type="scientific">Cymbomonas tetramitiformis</name>
    <dbReference type="NCBI Taxonomy" id="36881"/>
    <lineage>
        <taxon>Eukaryota</taxon>
        <taxon>Viridiplantae</taxon>
        <taxon>Chlorophyta</taxon>
        <taxon>Pyramimonadophyceae</taxon>
        <taxon>Pyramimonadales</taxon>
        <taxon>Pyramimonadaceae</taxon>
        <taxon>Cymbomonas</taxon>
    </lineage>
</organism>